<accession>A0A9W7XGJ8</accession>
<dbReference type="InterPro" id="IPR025926">
    <property type="entry name" value="PDZ-like_dom"/>
</dbReference>
<dbReference type="Pfam" id="PF12812">
    <property type="entry name" value="PDZ_1"/>
    <property type="match status" value="2"/>
</dbReference>
<reference evidence="4" key="1">
    <citation type="submission" date="2022-07" db="EMBL/GenBank/DDBJ databases">
        <title>Phylogenomic reconstructions and comparative analyses of Kickxellomycotina fungi.</title>
        <authorList>
            <person name="Reynolds N.K."/>
            <person name="Stajich J.E."/>
            <person name="Barry K."/>
            <person name="Grigoriev I.V."/>
            <person name="Crous P."/>
            <person name="Smith M.E."/>
        </authorList>
    </citation>
    <scope>NUCLEOTIDE SEQUENCE</scope>
    <source>
        <strain evidence="4">NBRC 105413</strain>
    </source>
</reference>
<dbReference type="Pfam" id="PF13365">
    <property type="entry name" value="Trypsin_2"/>
    <property type="match status" value="1"/>
</dbReference>
<dbReference type="PANTHER" id="PTHR46366:SF8">
    <property type="entry name" value="PRO-APOPTOTIC SERINE PROTEASE NMA111"/>
    <property type="match status" value="1"/>
</dbReference>
<dbReference type="Gene3D" id="2.30.42.10">
    <property type="match status" value="3"/>
</dbReference>
<comment type="similarity">
    <text evidence="1">Belongs to the peptidase S1C family.</text>
</comment>
<name>A0A9W7XGJ8_9FUNG</name>
<sequence>MDIDTPVTETFGDQIHTKRQRTNSFGTNSISAAKIKATLDIPKWQAVSENAFNGIVSIRFYMPMSFDGESSLCSEATGFIVDAERGIILTNRHVVGSGPFVGEAIMHDHEEVSVKAIYRDPIHDFGFLQFDPSQVKYMKLAEIKLAPENARVGIDVRVIGNDAGEKLSILNGSISRIDRNAPAYGQITYNDLNTFYLQAASSLSGGSSGSPVIDINGDAVGLQAGGRCEEATNFFLPLDRVKRALELIQKGKPIPRGTIQAEFIYETFDEIRRMGLPEDIETMVRKVCPDSVGMLITLTTLPEGPSNSAGLEPGDVLLRVNGEVVTHFVILEKFMDDNVGGTLSIEVIRNSEVVKFTVSVDDMHALTPSKYVVYGSSVVHNFAYQMAYSCNLPVRGVFVADATDLLQSIPKIQGVIIERIDGKPVSNISDFVNVMKTIPDHSQVPVDFFSIANIHERQTHTLFVEHQWQKMKVYTRNDNTGYWDCERITDFTKAREISPVDAKFPVMLNNNAGKAAKVSRSIAMVRCMIPVGIEGYGGSPKTGLGVVVDAEKGLVVVSQQAVPTSICEPTITIANSNTIPAKLRFLHPTQNFAILQYDPKHIGKSDLCQVDISSIPLKPGDHTQMVTQSIYGDTLCIDTVVTSTFPMKINRSNFPRWRSINCETLALDTPQAKDYLFGVLADDEGCAQALWAAYITNSDKSYSYAAMPIQAIVPVLDMLKRDEEPRLRSLNIELVMTSLAQAVNAGLSHKRLEEYQQTESSRNVMFRIVGVEALSNASGVLKELDIIISINGKPMKAFEDLDVQYTHDELDIVVLRHKKELALKVKTTECSRNTDKIVFWAGATIQAPYKAVLQQSRTVPSGVCYANICNGSPAKMYGLQSAFWITHVNGKSTPDLDTFERVVRSCPDNSYVRVKGMSFELTPVVLNIKMCYHYFPTTSLVRDSSAENGWRSSVICEPKAKEQNGC</sequence>
<dbReference type="SUPFAM" id="SSF50494">
    <property type="entry name" value="Trypsin-like serine proteases"/>
    <property type="match status" value="2"/>
</dbReference>
<dbReference type="Gene3D" id="2.40.10.120">
    <property type="match status" value="1"/>
</dbReference>
<dbReference type="GO" id="GO:0006508">
    <property type="term" value="P:proteolysis"/>
    <property type="evidence" value="ECO:0007669"/>
    <property type="project" value="InterPro"/>
</dbReference>
<dbReference type="AlphaFoldDB" id="A0A9W7XGJ8"/>
<evidence type="ECO:0000313" key="5">
    <source>
        <dbReference type="Proteomes" id="UP001145021"/>
    </source>
</evidence>
<evidence type="ECO:0000259" key="3">
    <source>
        <dbReference type="Pfam" id="PF12812"/>
    </source>
</evidence>
<proteinExistence type="inferred from homology"/>
<dbReference type="EMBL" id="JANBOH010000484">
    <property type="protein sequence ID" value="KAJ1642102.1"/>
    <property type="molecule type" value="Genomic_DNA"/>
</dbReference>
<dbReference type="Proteomes" id="UP001145021">
    <property type="component" value="Unassembled WGS sequence"/>
</dbReference>
<dbReference type="PANTHER" id="PTHR46366">
    <property type="entry name" value="PRO-APOPTOTIC SERINE PROTEASE NMA111"/>
    <property type="match status" value="1"/>
</dbReference>
<organism evidence="4 5">
    <name type="scientific">Coemansia asiatica</name>
    <dbReference type="NCBI Taxonomy" id="1052880"/>
    <lineage>
        <taxon>Eukaryota</taxon>
        <taxon>Fungi</taxon>
        <taxon>Fungi incertae sedis</taxon>
        <taxon>Zoopagomycota</taxon>
        <taxon>Kickxellomycotina</taxon>
        <taxon>Kickxellomycetes</taxon>
        <taxon>Kickxellales</taxon>
        <taxon>Kickxellaceae</taxon>
        <taxon>Coemansia</taxon>
    </lineage>
</organism>
<protein>
    <recommendedName>
        <fullName evidence="3">PDZ-like domain-containing protein</fullName>
    </recommendedName>
</protein>
<dbReference type="SUPFAM" id="SSF50156">
    <property type="entry name" value="PDZ domain-like"/>
    <property type="match status" value="3"/>
</dbReference>
<dbReference type="GO" id="GO:0004252">
    <property type="term" value="F:serine-type endopeptidase activity"/>
    <property type="evidence" value="ECO:0007669"/>
    <property type="project" value="InterPro"/>
</dbReference>
<gene>
    <name evidence="4" type="ORF">LPJ64_006018</name>
</gene>
<evidence type="ECO:0000256" key="1">
    <source>
        <dbReference type="ARBA" id="ARBA00010541"/>
    </source>
</evidence>
<evidence type="ECO:0000256" key="2">
    <source>
        <dbReference type="ARBA" id="ARBA00022737"/>
    </source>
</evidence>
<dbReference type="PRINTS" id="PR00834">
    <property type="entry name" value="PROTEASES2C"/>
</dbReference>
<keyword evidence="2" id="KW-0677">Repeat</keyword>
<dbReference type="InterPro" id="IPR009003">
    <property type="entry name" value="Peptidase_S1_PA"/>
</dbReference>
<dbReference type="InterPro" id="IPR001940">
    <property type="entry name" value="Peptidase_S1C"/>
</dbReference>
<dbReference type="InterPro" id="IPR036034">
    <property type="entry name" value="PDZ_sf"/>
</dbReference>
<feature type="domain" description="PDZ-like" evidence="3">
    <location>
        <begin position="365"/>
        <end position="441"/>
    </location>
</feature>
<feature type="domain" description="PDZ-like" evidence="3">
    <location>
        <begin position="834"/>
        <end position="909"/>
    </location>
</feature>
<keyword evidence="5" id="KW-1185">Reference proteome</keyword>
<comment type="caution">
    <text evidence="4">The sequence shown here is derived from an EMBL/GenBank/DDBJ whole genome shotgun (WGS) entry which is preliminary data.</text>
</comment>
<evidence type="ECO:0000313" key="4">
    <source>
        <dbReference type="EMBL" id="KAJ1642102.1"/>
    </source>
</evidence>